<sequence>MTLQRTCERNADLEKEEELAQLQHQIATHPSPISIDPEDNILSKKQLSDIRELITGSSYEFKISGRTITRQPWGDKRGEWLTSLFKEPISEGVISVAFTVLAMPDTTYAEVGLMFGIVDALSRERKDGGQLGCNIKNSIAIAPRSGILLVALPSTKHKVKGKVISTVLDKEDRVVLEVDMDARPRTAVFIINGNVSLTFVSGLPPSIRIGYSMQNKRISIRFDGLSRLKEATPLQRMNEIKWNPSHFRMEDKIITTTGVAAQENHYSIYKTPIWSSFFLSEPISEGIVAVSFTFLTEDEKSRHTSFGLIDGTSQIPEIGQALGQLKNSISLSQERNLYFLTTEGQQTIDLSSFYESGDHVIVEINMDSNPRTAQFFVDRQSAYVVVIDLPESVRVGFSSKDPEMQVRFDRITHLNRGSPITDLMKVIDWPTQEPLQKTEKKEESDEKDEEKRLDAEERKGTDTTDKGRIDDDSSEEKARNEESDEENVQPSQDIHKTNINVVDDGGEDVDEKMNDSESDHENDDDGTGVEKRKRHFLTMKLLTQTKAPTPLRYSP</sequence>
<organism evidence="2 3">
    <name type="scientific">Blattamonas nauphoetae</name>
    <dbReference type="NCBI Taxonomy" id="2049346"/>
    <lineage>
        <taxon>Eukaryota</taxon>
        <taxon>Metamonada</taxon>
        <taxon>Preaxostyla</taxon>
        <taxon>Oxymonadida</taxon>
        <taxon>Blattamonas</taxon>
    </lineage>
</organism>
<feature type="compositionally biased region" description="Polar residues" evidence="1">
    <location>
        <begin position="488"/>
        <end position="500"/>
    </location>
</feature>
<evidence type="ECO:0000256" key="1">
    <source>
        <dbReference type="SAM" id="MobiDB-lite"/>
    </source>
</evidence>
<evidence type="ECO:0000313" key="3">
    <source>
        <dbReference type="Proteomes" id="UP001281761"/>
    </source>
</evidence>
<reference evidence="2 3" key="1">
    <citation type="journal article" date="2022" name="bioRxiv">
        <title>Genomics of Preaxostyla Flagellates Illuminates Evolutionary Transitions and the Path Towards Mitochondrial Loss.</title>
        <authorList>
            <person name="Novak L.V.F."/>
            <person name="Treitli S.C."/>
            <person name="Pyrih J."/>
            <person name="Halakuc P."/>
            <person name="Pipaliya S.V."/>
            <person name="Vacek V."/>
            <person name="Brzon O."/>
            <person name="Soukal P."/>
            <person name="Eme L."/>
            <person name="Dacks J.B."/>
            <person name="Karnkowska A."/>
            <person name="Elias M."/>
            <person name="Hampl V."/>
        </authorList>
    </citation>
    <scope>NUCLEOTIDE SEQUENCE [LARGE SCALE GENOMIC DNA]</scope>
    <source>
        <strain evidence="2">NAU3</strain>
        <tissue evidence="2">Gut</tissue>
    </source>
</reference>
<protein>
    <submittedName>
        <fullName evidence="2">Uncharacterized protein</fullName>
    </submittedName>
</protein>
<feature type="compositionally biased region" description="Basic and acidic residues" evidence="1">
    <location>
        <begin position="436"/>
        <end position="481"/>
    </location>
</feature>
<evidence type="ECO:0000313" key="2">
    <source>
        <dbReference type="EMBL" id="KAK2942504.1"/>
    </source>
</evidence>
<dbReference type="EMBL" id="JARBJD010000404">
    <property type="protein sequence ID" value="KAK2942504.1"/>
    <property type="molecule type" value="Genomic_DNA"/>
</dbReference>
<keyword evidence="3" id="KW-1185">Reference proteome</keyword>
<comment type="caution">
    <text evidence="2">The sequence shown here is derived from an EMBL/GenBank/DDBJ whole genome shotgun (WGS) entry which is preliminary data.</text>
</comment>
<dbReference type="Proteomes" id="UP001281761">
    <property type="component" value="Unassembled WGS sequence"/>
</dbReference>
<accession>A0ABQ9WTR3</accession>
<feature type="region of interest" description="Disordered" evidence="1">
    <location>
        <begin position="425"/>
        <end position="555"/>
    </location>
</feature>
<name>A0ABQ9WTR3_9EUKA</name>
<proteinExistence type="predicted"/>
<gene>
    <name evidence="2" type="ORF">BLNAU_22584</name>
</gene>